<protein>
    <submittedName>
        <fullName evidence="1">Uncharacterized protein</fullName>
    </submittedName>
</protein>
<keyword evidence="2" id="KW-1185">Reference proteome</keyword>
<dbReference type="HOGENOM" id="CLU_2980101_0_0_1"/>
<name>A0A0C3PSW1_PISTI</name>
<dbReference type="Proteomes" id="UP000054217">
    <property type="component" value="Unassembled WGS sequence"/>
</dbReference>
<organism evidence="1 2">
    <name type="scientific">Pisolithus tinctorius Marx 270</name>
    <dbReference type="NCBI Taxonomy" id="870435"/>
    <lineage>
        <taxon>Eukaryota</taxon>
        <taxon>Fungi</taxon>
        <taxon>Dikarya</taxon>
        <taxon>Basidiomycota</taxon>
        <taxon>Agaricomycotina</taxon>
        <taxon>Agaricomycetes</taxon>
        <taxon>Agaricomycetidae</taxon>
        <taxon>Boletales</taxon>
        <taxon>Sclerodermatineae</taxon>
        <taxon>Pisolithaceae</taxon>
        <taxon>Pisolithus</taxon>
    </lineage>
</organism>
<proteinExistence type="predicted"/>
<gene>
    <name evidence="1" type="ORF">M404DRAFT_20385</name>
</gene>
<reference evidence="1 2" key="1">
    <citation type="submission" date="2014-04" db="EMBL/GenBank/DDBJ databases">
        <authorList>
            <consortium name="DOE Joint Genome Institute"/>
            <person name="Kuo A."/>
            <person name="Kohler A."/>
            <person name="Costa M.D."/>
            <person name="Nagy L.G."/>
            <person name="Floudas D."/>
            <person name="Copeland A."/>
            <person name="Barry K.W."/>
            <person name="Cichocki N."/>
            <person name="Veneault-Fourrey C."/>
            <person name="LaButti K."/>
            <person name="Lindquist E.A."/>
            <person name="Lipzen A."/>
            <person name="Lundell T."/>
            <person name="Morin E."/>
            <person name="Murat C."/>
            <person name="Sun H."/>
            <person name="Tunlid A."/>
            <person name="Henrissat B."/>
            <person name="Grigoriev I.V."/>
            <person name="Hibbett D.S."/>
            <person name="Martin F."/>
            <person name="Nordberg H.P."/>
            <person name="Cantor M.N."/>
            <person name="Hua S.X."/>
        </authorList>
    </citation>
    <scope>NUCLEOTIDE SEQUENCE [LARGE SCALE GENOMIC DNA]</scope>
    <source>
        <strain evidence="1 2">Marx 270</strain>
    </source>
</reference>
<dbReference type="AlphaFoldDB" id="A0A0C3PSW1"/>
<dbReference type="InParanoid" id="A0A0C3PSW1"/>
<dbReference type="EMBL" id="KN831949">
    <property type="protein sequence ID" value="KIO11759.1"/>
    <property type="molecule type" value="Genomic_DNA"/>
</dbReference>
<accession>A0A0C3PSW1</accession>
<evidence type="ECO:0000313" key="2">
    <source>
        <dbReference type="Proteomes" id="UP000054217"/>
    </source>
</evidence>
<reference evidence="2" key="2">
    <citation type="submission" date="2015-01" db="EMBL/GenBank/DDBJ databases">
        <title>Evolutionary Origins and Diversification of the Mycorrhizal Mutualists.</title>
        <authorList>
            <consortium name="DOE Joint Genome Institute"/>
            <consortium name="Mycorrhizal Genomics Consortium"/>
            <person name="Kohler A."/>
            <person name="Kuo A."/>
            <person name="Nagy L.G."/>
            <person name="Floudas D."/>
            <person name="Copeland A."/>
            <person name="Barry K.W."/>
            <person name="Cichocki N."/>
            <person name="Veneault-Fourrey C."/>
            <person name="LaButti K."/>
            <person name="Lindquist E.A."/>
            <person name="Lipzen A."/>
            <person name="Lundell T."/>
            <person name="Morin E."/>
            <person name="Murat C."/>
            <person name="Riley R."/>
            <person name="Ohm R."/>
            <person name="Sun H."/>
            <person name="Tunlid A."/>
            <person name="Henrissat B."/>
            <person name="Grigoriev I.V."/>
            <person name="Hibbett D.S."/>
            <person name="Martin F."/>
        </authorList>
    </citation>
    <scope>NUCLEOTIDE SEQUENCE [LARGE SCALE GENOMIC DNA]</scope>
    <source>
        <strain evidence="2">Marx 270</strain>
    </source>
</reference>
<evidence type="ECO:0000313" key="1">
    <source>
        <dbReference type="EMBL" id="KIO11759.1"/>
    </source>
</evidence>
<sequence length="58" mass="5910">MLVPQRPPEAHPACFQGARHLALPIPASGSHLATPGYPGLSVSLSAYTVLASGCQPTS</sequence>